<evidence type="ECO:0000313" key="2">
    <source>
        <dbReference type="Proteomes" id="UP000619101"/>
    </source>
</evidence>
<sequence length="109" mass="12484">MNSQIQLMVPEWFVQDELHIVDTIISKASGTSGIVIAGENFDASKQYNPIVRLYTIRLVDDQYELAKELESFQFKTVEEAELFCSKLPELNAIDLIMLMNKEEPVLSMQ</sequence>
<protein>
    <submittedName>
        <fullName evidence="1">Geranylgeranyl pyrophosphate synthase</fullName>
    </submittedName>
</protein>
<name>A0ABR8XTS1_9BACL</name>
<dbReference type="EMBL" id="JACSPZ010000001">
    <property type="protein sequence ID" value="MBD8035343.1"/>
    <property type="molecule type" value="Genomic_DNA"/>
</dbReference>
<evidence type="ECO:0000313" key="1">
    <source>
        <dbReference type="EMBL" id="MBD8035343.1"/>
    </source>
</evidence>
<dbReference type="RefSeq" id="WP_191698326.1">
    <property type="nucleotide sequence ID" value="NZ_JACSPZ010000001.1"/>
</dbReference>
<reference evidence="1 2" key="1">
    <citation type="submission" date="2020-08" db="EMBL/GenBank/DDBJ databases">
        <title>A Genomic Blueprint of the Chicken Gut Microbiome.</title>
        <authorList>
            <person name="Gilroy R."/>
            <person name="Ravi A."/>
            <person name="Getino M."/>
            <person name="Pursley I."/>
            <person name="Horton D.L."/>
            <person name="Alikhan N.-F."/>
            <person name="Baker D."/>
            <person name="Gharbi K."/>
            <person name="Hall N."/>
            <person name="Watson M."/>
            <person name="Adriaenssens E.M."/>
            <person name="Foster-Nyarko E."/>
            <person name="Jarju S."/>
            <person name="Secka A."/>
            <person name="Antonio M."/>
            <person name="Oren A."/>
            <person name="Chaudhuri R."/>
            <person name="La Ragione R.M."/>
            <person name="Hildebrand F."/>
            <person name="Pallen M.J."/>
        </authorList>
    </citation>
    <scope>NUCLEOTIDE SEQUENCE [LARGE SCALE GENOMIC DNA]</scope>
    <source>
        <strain evidence="1 2">A46</strain>
    </source>
</reference>
<keyword evidence="2" id="KW-1185">Reference proteome</keyword>
<proteinExistence type="predicted"/>
<organism evidence="1 2">
    <name type="scientific">Solibacillus faecavium</name>
    <dbReference type="NCBI Taxonomy" id="2762221"/>
    <lineage>
        <taxon>Bacteria</taxon>
        <taxon>Bacillati</taxon>
        <taxon>Bacillota</taxon>
        <taxon>Bacilli</taxon>
        <taxon>Bacillales</taxon>
        <taxon>Caryophanaceae</taxon>
        <taxon>Solibacillus</taxon>
    </lineage>
</organism>
<comment type="caution">
    <text evidence="1">The sequence shown here is derived from an EMBL/GenBank/DDBJ whole genome shotgun (WGS) entry which is preliminary data.</text>
</comment>
<dbReference type="Proteomes" id="UP000619101">
    <property type="component" value="Unassembled WGS sequence"/>
</dbReference>
<accession>A0ABR8XTS1</accession>
<gene>
    <name evidence="1" type="ORF">H9635_01245</name>
</gene>